<dbReference type="InterPro" id="IPR008538">
    <property type="entry name" value="Uma2"/>
</dbReference>
<dbReference type="Gene3D" id="3.90.1570.10">
    <property type="entry name" value="tt1808, chain A"/>
    <property type="match status" value="1"/>
</dbReference>
<keyword evidence="2" id="KW-0378">Hydrolase</keyword>
<reference evidence="3" key="1">
    <citation type="journal article" date="2024" name="Algal Res.">
        <title>Biochemical, toxicological and genomic investigation of a high-biomass producing Limnothrix strain isolated from Italian shallow drinking water reservoir.</title>
        <authorList>
            <person name="Simonazzi M."/>
            <person name="Shishido T.K."/>
            <person name="Delbaje E."/>
            <person name="Wahlsten M."/>
            <person name="Fewer D.P."/>
            <person name="Sivonen K."/>
            <person name="Pezzolesi L."/>
            <person name="Pistocchi R."/>
        </authorList>
    </citation>
    <scope>NUCLEOTIDE SEQUENCE [LARGE SCALE GENOMIC DNA]</scope>
    <source>
        <strain evidence="3">LRLZ20PSL1</strain>
    </source>
</reference>
<dbReference type="RefSeq" id="WP_393013998.1">
    <property type="nucleotide sequence ID" value="NZ_JAZAQF010000078.1"/>
</dbReference>
<dbReference type="GO" id="GO:0004519">
    <property type="term" value="F:endonuclease activity"/>
    <property type="evidence" value="ECO:0007669"/>
    <property type="project" value="UniProtKB-KW"/>
</dbReference>
<evidence type="ECO:0000313" key="2">
    <source>
        <dbReference type="EMBL" id="MFG3818573.1"/>
    </source>
</evidence>
<dbReference type="InterPro" id="IPR011335">
    <property type="entry name" value="Restrct_endonuc-II-like"/>
</dbReference>
<name>A0ABW7CCK9_9CYAN</name>
<dbReference type="InterPro" id="IPR012296">
    <property type="entry name" value="Nuclease_put_TT1808"/>
</dbReference>
<dbReference type="PANTHER" id="PTHR35400">
    <property type="entry name" value="SLR1083 PROTEIN"/>
    <property type="match status" value="1"/>
</dbReference>
<evidence type="ECO:0000313" key="3">
    <source>
        <dbReference type="Proteomes" id="UP001604335"/>
    </source>
</evidence>
<organism evidence="2 3">
    <name type="scientific">Limnothrix redekei LRLZ20PSL1</name>
    <dbReference type="NCBI Taxonomy" id="3112953"/>
    <lineage>
        <taxon>Bacteria</taxon>
        <taxon>Bacillati</taxon>
        <taxon>Cyanobacteriota</taxon>
        <taxon>Cyanophyceae</taxon>
        <taxon>Pseudanabaenales</taxon>
        <taxon>Pseudanabaenaceae</taxon>
        <taxon>Limnothrix</taxon>
    </lineage>
</organism>
<protein>
    <submittedName>
        <fullName evidence="2">Uma2 family endonuclease</fullName>
    </submittedName>
</protein>
<keyword evidence="3" id="KW-1185">Reference proteome</keyword>
<feature type="domain" description="Putative restriction endonuclease" evidence="1">
    <location>
        <begin position="26"/>
        <end position="183"/>
    </location>
</feature>
<keyword evidence="2" id="KW-0255">Endonuclease</keyword>
<keyword evidence="2" id="KW-0540">Nuclease</keyword>
<dbReference type="CDD" id="cd06260">
    <property type="entry name" value="DUF820-like"/>
    <property type="match status" value="1"/>
</dbReference>
<sequence length="225" mass="25032">MIDLVTIAPNPTVASLDEGWLAGSWTDFRQQADRPELAAARCFYHDGWFLIDMSPVGPLHGRDNTLLSAITLLYAMQQGIRIHGYTNTSFQRSGEREAQPDIAFYLGDDRRLPPANNAIVDLDQYAPPTLVIEIAASSLNTDLGFKRLLYEQLGIQEYWVVDSVQSQVMAFGIDQGRSGMIETSAVLPNLSIALVSAALQRSQQESQGETLQWLMQQWTQVEQTG</sequence>
<dbReference type="Pfam" id="PF05685">
    <property type="entry name" value="Uma2"/>
    <property type="match status" value="1"/>
</dbReference>
<dbReference type="EMBL" id="JAZAQF010000078">
    <property type="protein sequence ID" value="MFG3818573.1"/>
    <property type="molecule type" value="Genomic_DNA"/>
</dbReference>
<gene>
    <name evidence="2" type="ORF">VPK24_13055</name>
</gene>
<dbReference type="PANTHER" id="PTHR35400:SF1">
    <property type="entry name" value="SLR1083 PROTEIN"/>
    <property type="match status" value="1"/>
</dbReference>
<comment type="caution">
    <text evidence="2">The sequence shown here is derived from an EMBL/GenBank/DDBJ whole genome shotgun (WGS) entry which is preliminary data.</text>
</comment>
<evidence type="ECO:0000259" key="1">
    <source>
        <dbReference type="Pfam" id="PF05685"/>
    </source>
</evidence>
<dbReference type="SUPFAM" id="SSF52980">
    <property type="entry name" value="Restriction endonuclease-like"/>
    <property type="match status" value="1"/>
</dbReference>
<dbReference type="Proteomes" id="UP001604335">
    <property type="component" value="Unassembled WGS sequence"/>
</dbReference>
<accession>A0ABW7CCK9</accession>
<proteinExistence type="predicted"/>